<protein>
    <submittedName>
        <fullName evidence="1">Uncharacterized protein</fullName>
    </submittedName>
</protein>
<keyword evidence="2" id="KW-1185">Reference proteome</keyword>
<gene>
    <name evidence="1" type="ORF">WKW77_20725</name>
</gene>
<evidence type="ECO:0000313" key="1">
    <source>
        <dbReference type="EMBL" id="MEJ8813523.1"/>
    </source>
</evidence>
<comment type="caution">
    <text evidence="1">The sequence shown here is derived from an EMBL/GenBank/DDBJ whole genome shotgun (WGS) entry which is preliminary data.</text>
</comment>
<accession>A0ABU8VIU0</accession>
<evidence type="ECO:0000313" key="2">
    <source>
        <dbReference type="Proteomes" id="UP001365846"/>
    </source>
</evidence>
<organism evidence="1 2">
    <name type="scientific">Variovorax ureilyticus</name>
    <dbReference type="NCBI Taxonomy" id="1836198"/>
    <lineage>
        <taxon>Bacteria</taxon>
        <taxon>Pseudomonadati</taxon>
        <taxon>Pseudomonadota</taxon>
        <taxon>Betaproteobacteria</taxon>
        <taxon>Burkholderiales</taxon>
        <taxon>Comamonadaceae</taxon>
        <taxon>Variovorax</taxon>
    </lineage>
</organism>
<dbReference type="EMBL" id="JBBKZU010000009">
    <property type="protein sequence ID" value="MEJ8813523.1"/>
    <property type="molecule type" value="Genomic_DNA"/>
</dbReference>
<dbReference type="Proteomes" id="UP001365846">
    <property type="component" value="Unassembled WGS sequence"/>
</dbReference>
<reference evidence="1 2" key="1">
    <citation type="submission" date="2024-03" db="EMBL/GenBank/DDBJ databases">
        <title>Novel species of the genus Variovorax.</title>
        <authorList>
            <person name="Liu Q."/>
            <person name="Xin Y.-H."/>
        </authorList>
    </citation>
    <scope>NUCLEOTIDE SEQUENCE [LARGE SCALE GENOMIC DNA]</scope>
    <source>
        <strain evidence="1 2">KACC 18899</strain>
    </source>
</reference>
<sequence length="152" mass="16473">MLAATGDEILLGDFEATNQADFLARRIAKLVIAEVVNFVATSYEAISAIEIMLGRDIDGFEGRQAYLAQARADLLQSIGVRNVQVAPKPLPGKEAHFAVSGMWAYDRPSLEALEAVLHAERAAYAQFKAAQIAAAPAPRRRSVLSRVFTSND</sequence>
<dbReference type="RefSeq" id="WP_340358767.1">
    <property type="nucleotide sequence ID" value="NZ_JBBKZU010000009.1"/>
</dbReference>
<proteinExistence type="predicted"/>
<name>A0ABU8VIU0_9BURK</name>